<keyword evidence="8" id="KW-1003">Cell membrane</keyword>
<feature type="transmembrane region" description="Helical" evidence="19">
    <location>
        <begin position="67"/>
        <end position="86"/>
    </location>
</feature>
<comment type="pathway">
    <text evidence="4">Lipid metabolism.</text>
</comment>
<evidence type="ECO:0000256" key="9">
    <source>
        <dbReference type="ARBA" id="ARBA00022516"/>
    </source>
</evidence>
<dbReference type="PROSITE" id="PS01315">
    <property type="entry name" value="CDS"/>
    <property type="match status" value="1"/>
</dbReference>
<feature type="transmembrane region" description="Helical" evidence="19">
    <location>
        <begin position="147"/>
        <end position="169"/>
    </location>
</feature>
<evidence type="ECO:0000256" key="18">
    <source>
        <dbReference type="RuleBase" id="RU003938"/>
    </source>
</evidence>
<keyword evidence="16" id="KW-0594">Phospholipid biosynthesis</keyword>
<evidence type="ECO:0000256" key="11">
    <source>
        <dbReference type="ARBA" id="ARBA00022692"/>
    </source>
</evidence>
<keyword evidence="14" id="KW-0443">Lipid metabolism</keyword>
<name>A0A369QHP0_9BACT</name>
<comment type="caution">
    <text evidence="20">The sequence shown here is derived from an EMBL/GenBank/DDBJ whole genome shotgun (WGS) entry which is preliminary data.</text>
</comment>
<feature type="transmembrane region" description="Helical" evidence="19">
    <location>
        <begin position="117"/>
        <end position="141"/>
    </location>
</feature>
<evidence type="ECO:0000256" key="7">
    <source>
        <dbReference type="ARBA" id="ARBA00019373"/>
    </source>
</evidence>
<keyword evidence="12 18" id="KW-0548">Nucleotidyltransferase</keyword>
<evidence type="ECO:0000313" key="20">
    <source>
        <dbReference type="EMBL" id="RDC62736.1"/>
    </source>
</evidence>
<evidence type="ECO:0000256" key="5">
    <source>
        <dbReference type="ARBA" id="ARBA00010185"/>
    </source>
</evidence>
<dbReference type="RefSeq" id="WP_115372146.1">
    <property type="nucleotide sequence ID" value="NZ_QASA01000001.1"/>
</dbReference>
<gene>
    <name evidence="20" type="primary">cds1</name>
    <name evidence="20" type="ORF">AHMF7616_01330</name>
</gene>
<dbReference type="GO" id="GO:0004605">
    <property type="term" value="F:phosphatidate cytidylyltransferase activity"/>
    <property type="evidence" value="ECO:0007669"/>
    <property type="project" value="UniProtKB-EC"/>
</dbReference>
<protein>
    <recommendedName>
        <fullName evidence="7 18">Phosphatidate cytidylyltransferase</fullName>
        <ecNumber evidence="6 18">2.7.7.41</ecNumber>
    </recommendedName>
</protein>
<dbReference type="GO" id="GO:0016024">
    <property type="term" value="P:CDP-diacylglycerol biosynthetic process"/>
    <property type="evidence" value="ECO:0007669"/>
    <property type="project" value="UniProtKB-UniPathway"/>
</dbReference>
<comment type="catalytic activity">
    <reaction evidence="1 18">
        <text>a 1,2-diacyl-sn-glycero-3-phosphate + CTP + H(+) = a CDP-1,2-diacyl-sn-glycerol + diphosphate</text>
        <dbReference type="Rhea" id="RHEA:16229"/>
        <dbReference type="ChEBI" id="CHEBI:15378"/>
        <dbReference type="ChEBI" id="CHEBI:33019"/>
        <dbReference type="ChEBI" id="CHEBI:37563"/>
        <dbReference type="ChEBI" id="CHEBI:58332"/>
        <dbReference type="ChEBI" id="CHEBI:58608"/>
        <dbReference type="EC" id="2.7.7.41"/>
    </reaction>
</comment>
<evidence type="ECO:0000256" key="1">
    <source>
        <dbReference type="ARBA" id="ARBA00001698"/>
    </source>
</evidence>
<dbReference type="Proteomes" id="UP000253919">
    <property type="component" value="Unassembled WGS sequence"/>
</dbReference>
<feature type="transmembrane region" description="Helical" evidence="19">
    <location>
        <begin position="92"/>
        <end position="110"/>
    </location>
</feature>
<keyword evidence="11 18" id="KW-0812">Transmembrane</keyword>
<keyword evidence="10 18" id="KW-0808">Transferase</keyword>
<dbReference type="GO" id="GO:0005886">
    <property type="term" value="C:plasma membrane"/>
    <property type="evidence" value="ECO:0007669"/>
    <property type="project" value="UniProtKB-SubCell"/>
</dbReference>
<evidence type="ECO:0000256" key="13">
    <source>
        <dbReference type="ARBA" id="ARBA00022989"/>
    </source>
</evidence>
<evidence type="ECO:0000256" key="14">
    <source>
        <dbReference type="ARBA" id="ARBA00023098"/>
    </source>
</evidence>
<dbReference type="PANTHER" id="PTHR46382">
    <property type="entry name" value="PHOSPHATIDATE CYTIDYLYLTRANSFERASE"/>
    <property type="match status" value="1"/>
</dbReference>
<evidence type="ECO:0000256" key="17">
    <source>
        <dbReference type="ARBA" id="ARBA00023264"/>
    </source>
</evidence>
<feature type="transmembrane region" description="Helical" evidence="19">
    <location>
        <begin position="190"/>
        <end position="209"/>
    </location>
</feature>
<keyword evidence="9" id="KW-0444">Lipid biosynthesis</keyword>
<keyword evidence="17" id="KW-1208">Phospholipid metabolism</keyword>
<comment type="subcellular location">
    <subcellularLocation>
        <location evidence="2">Cell membrane</location>
        <topology evidence="2">Multi-pass membrane protein</topology>
    </subcellularLocation>
</comment>
<dbReference type="Pfam" id="PF01148">
    <property type="entry name" value="CTP_transf_1"/>
    <property type="match status" value="1"/>
</dbReference>
<dbReference type="AlphaFoldDB" id="A0A369QHP0"/>
<evidence type="ECO:0000256" key="15">
    <source>
        <dbReference type="ARBA" id="ARBA00023136"/>
    </source>
</evidence>
<keyword evidence="13 19" id="KW-1133">Transmembrane helix</keyword>
<evidence type="ECO:0000256" key="4">
    <source>
        <dbReference type="ARBA" id="ARBA00005189"/>
    </source>
</evidence>
<dbReference type="UniPathway" id="UPA00557">
    <property type="reaction ID" value="UER00614"/>
</dbReference>
<keyword evidence="21" id="KW-1185">Reference proteome</keyword>
<evidence type="ECO:0000256" key="6">
    <source>
        <dbReference type="ARBA" id="ARBA00012487"/>
    </source>
</evidence>
<organism evidence="20 21">
    <name type="scientific">Adhaeribacter pallidiroseus</name>
    <dbReference type="NCBI Taxonomy" id="2072847"/>
    <lineage>
        <taxon>Bacteria</taxon>
        <taxon>Pseudomonadati</taxon>
        <taxon>Bacteroidota</taxon>
        <taxon>Cytophagia</taxon>
        <taxon>Cytophagales</taxon>
        <taxon>Hymenobacteraceae</taxon>
        <taxon>Adhaeribacter</taxon>
    </lineage>
</organism>
<dbReference type="OrthoDB" id="9799199at2"/>
<dbReference type="PANTHER" id="PTHR46382:SF1">
    <property type="entry name" value="PHOSPHATIDATE CYTIDYLYLTRANSFERASE"/>
    <property type="match status" value="1"/>
</dbReference>
<dbReference type="EC" id="2.7.7.41" evidence="6 18"/>
<comment type="pathway">
    <text evidence="3 18">Phospholipid metabolism; CDP-diacylglycerol biosynthesis; CDP-diacylglycerol from sn-glycerol 3-phosphate: step 3/3.</text>
</comment>
<proteinExistence type="inferred from homology"/>
<evidence type="ECO:0000256" key="16">
    <source>
        <dbReference type="ARBA" id="ARBA00023209"/>
    </source>
</evidence>
<keyword evidence="15 19" id="KW-0472">Membrane</keyword>
<evidence type="ECO:0000256" key="12">
    <source>
        <dbReference type="ARBA" id="ARBA00022695"/>
    </source>
</evidence>
<feature type="transmembrane region" description="Helical" evidence="19">
    <location>
        <begin position="215"/>
        <end position="234"/>
    </location>
</feature>
<evidence type="ECO:0000256" key="2">
    <source>
        <dbReference type="ARBA" id="ARBA00004651"/>
    </source>
</evidence>
<reference evidence="20 21" key="1">
    <citation type="submission" date="2018-04" db="EMBL/GenBank/DDBJ databases">
        <title>Adhaeribacter sp. HMF7616 genome sequencing and assembly.</title>
        <authorList>
            <person name="Kang H."/>
            <person name="Kang J."/>
            <person name="Cha I."/>
            <person name="Kim H."/>
            <person name="Joh K."/>
        </authorList>
    </citation>
    <scope>NUCLEOTIDE SEQUENCE [LARGE SCALE GENOMIC DNA]</scope>
    <source>
        <strain evidence="20 21">HMF7616</strain>
    </source>
</reference>
<evidence type="ECO:0000256" key="8">
    <source>
        <dbReference type="ARBA" id="ARBA00022475"/>
    </source>
</evidence>
<sequence length="278" mass="30864">MPQEPSDKKSLNNFQQRVLVGIAGGALFIGAIYWSQWTFAALFLALTLLGIREFYQLLSFRGFSPNYNAGMVLGCALFVLTFLLQLHLVPLSALYALPPILFFVFISELFRKKEQPFVNIALTLLGMLYVGGSFSMLPILGFLKGHYSWQVIMGTMLLLWTSDSGAYFAGKTFGRHKLFPRISPGKTWEGWLGGAVFSLAVGYLLSLYFQDLALPYWLGIALIVAVFGVLGDLIESLLKRSLQVKDSGTLIPGHGGILDRFDSLLLVVPFIVAYLKLF</sequence>
<accession>A0A369QHP0</accession>
<evidence type="ECO:0000313" key="21">
    <source>
        <dbReference type="Proteomes" id="UP000253919"/>
    </source>
</evidence>
<comment type="similarity">
    <text evidence="5 18">Belongs to the CDS family.</text>
</comment>
<evidence type="ECO:0000256" key="19">
    <source>
        <dbReference type="SAM" id="Phobius"/>
    </source>
</evidence>
<dbReference type="InterPro" id="IPR000374">
    <property type="entry name" value="PC_trans"/>
</dbReference>
<dbReference type="EMBL" id="QASA01000001">
    <property type="protein sequence ID" value="RDC62736.1"/>
    <property type="molecule type" value="Genomic_DNA"/>
</dbReference>
<evidence type="ECO:0000256" key="10">
    <source>
        <dbReference type="ARBA" id="ARBA00022679"/>
    </source>
</evidence>
<evidence type="ECO:0000256" key="3">
    <source>
        <dbReference type="ARBA" id="ARBA00005119"/>
    </source>
</evidence>